<evidence type="ECO:0000256" key="3">
    <source>
        <dbReference type="ARBA" id="ARBA00022679"/>
    </source>
</evidence>
<keyword evidence="2 8" id="KW-0444">Lipid biosynthesis</keyword>
<dbReference type="InterPro" id="IPR018201">
    <property type="entry name" value="Ketoacyl_synth_AS"/>
</dbReference>
<dbReference type="Proteomes" id="UP001642483">
    <property type="component" value="Unassembled WGS sequence"/>
</dbReference>
<evidence type="ECO:0000256" key="1">
    <source>
        <dbReference type="ARBA" id="ARBA00008467"/>
    </source>
</evidence>
<gene>
    <name evidence="11" type="ORF">CVLEPA_LOCUS18152</name>
</gene>
<evidence type="ECO:0000256" key="8">
    <source>
        <dbReference type="PIRNR" id="PIRNR000447"/>
    </source>
</evidence>
<keyword evidence="4" id="KW-0276">Fatty acid metabolism</keyword>
<keyword evidence="3 8" id="KW-0808">Transferase</keyword>
<feature type="domain" description="Ketosynthase family 3 (KS3)" evidence="10">
    <location>
        <begin position="34"/>
        <end position="448"/>
    </location>
</feature>
<dbReference type="PANTHER" id="PTHR11712:SF336">
    <property type="entry name" value="3-OXOACYL-[ACYL-CARRIER-PROTEIN] SYNTHASE, MITOCHONDRIAL"/>
    <property type="match status" value="1"/>
</dbReference>
<keyword evidence="6 8" id="KW-0275">Fatty acid biosynthesis</keyword>
<dbReference type="Pfam" id="PF00109">
    <property type="entry name" value="ketoacyl-synt"/>
    <property type="match status" value="1"/>
</dbReference>
<dbReference type="InterPro" id="IPR014031">
    <property type="entry name" value="Ketoacyl_synth_C"/>
</dbReference>
<reference evidence="11 12" key="1">
    <citation type="submission" date="2024-02" db="EMBL/GenBank/DDBJ databases">
        <authorList>
            <person name="Daric V."/>
            <person name="Darras S."/>
        </authorList>
    </citation>
    <scope>NUCLEOTIDE SEQUENCE [LARGE SCALE GENOMIC DNA]</scope>
</reference>
<evidence type="ECO:0000256" key="5">
    <source>
        <dbReference type="ARBA" id="ARBA00023098"/>
    </source>
</evidence>
<proteinExistence type="inferred from homology"/>
<name>A0ABP0G2X1_CLALP</name>
<protein>
    <recommendedName>
        <fullName evidence="8">3-oxoacyl-[acyl-carrier-protein] synthase</fullName>
    </recommendedName>
</protein>
<organism evidence="11 12">
    <name type="scientific">Clavelina lepadiformis</name>
    <name type="common">Light-bulb sea squirt</name>
    <name type="synonym">Ascidia lepadiformis</name>
    <dbReference type="NCBI Taxonomy" id="159417"/>
    <lineage>
        <taxon>Eukaryota</taxon>
        <taxon>Metazoa</taxon>
        <taxon>Chordata</taxon>
        <taxon>Tunicata</taxon>
        <taxon>Ascidiacea</taxon>
        <taxon>Aplousobranchia</taxon>
        <taxon>Clavelinidae</taxon>
        <taxon>Clavelina</taxon>
    </lineage>
</organism>
<comment type="similarity">
    <text evidence="1 8 9">Belongs to the thiolase-like superfamily. Beta-ketoacyl-ACP synthases family.</text>
</comment>
<evidence type="ECO:0000256" key="9">
    <source>
        <dbReference type="RuleBase" id="RU003694"/>
    </source>
</evidence>
<dbReference type="NCBIfam" id="NF005589">
    <property type="entry name" value="PRK07314.1"/>
    <property type="match status" value="1"/>
</dbReference>
<dbReference type="SUPFAM" id="SSF53901">
    <property type="entry name" value="Thiolase-like"/>
    <property type="match status" value="2"/>
</dbReference>
<evidence type="ECO:0000313" key="11">
    <source>
        <dbReference type="EMBL" id="CAK8686195.1"/>
    </source>
</evidence>
<dbReference type="CDD" id="cd00834">
    <property type="entry name" value="KAS_I_II"/>
    <property type="match status" value="1"/>
</dbReference>
<evidence type="ECO:0000256" key="2">
    <source>
        <dbReference type="ARBA" id="ARBA00022516"/>
    </source>
</evidence>
<dbReference type="SMART" id="SM00825">
    <property type="entry name" value="PKS_KS"/>
    <property type="match status" value="1"/>
</dbReference>
<dbReference type="InterPro" id="IPR016039">
    <property type="entry name" value="Thiolase-like"/>
</dbReference>
<dbReference type="InterPro" id="IPR000794">
    <property type="entry name" value="Beta-ketoacyl_synthase"/>
</dbReference>
<sequence>MNRVFGKVAKRHLIICDGRCHGLIFGRTFTSKYPRKVVVTGVGIVSPLGCLASHVWSRLIDGDCGISKFPPFSDSPIPCKVAASVPRGQGRHEFSGLPGREVSLATAFALSAADQAISDANFSPATEKEKERTGVALGMGMVDLEAVSDTSAKFREVGYRSVSPYFVPRILLNMAAGLISIRHGLKGPNHSVSTACTTGAHSIGDAFRFIAHGDCDVMVAGGSEACLTPIAIAGFARARALSTKFNDEPTKASRPFHPERDGFVMGEGAAVLILEEENLARSRGARIYGRLLGYGLSGDASHITAPSVDGRGAQLCMEAAMRDAGTRPSDVTYINAHATSTPLGDAAEAKAIKNVFGDHSKNLSISSTKGAIGHLLGAAGAIESAFTVLACYHGVLPPTINLDRVDPDVDLNLVPLVKQIWDPTNEKRIALTNSFGFGGTNASLCFSSL</sequence>
<evidence type="ECO:0000256" key="4">
    <source>
        <dbReference type="ARBA" id="ARBA00022832"/>
    </source>
</evidence>
<dbReference type="PANTHER" id="PTHR11712">
    <property type="entry name" value="POLYKETIDE SYNTHASE-RELATED"/>
    <property type="match status" value="1"/>
</dbReference>
<dbReference type="InterPro" id="IPR014030">
    <property type="entry name" value="Ketoacyl_synth_N"/>
</dbReference>
<dbReference type="NCBIfam" id="TIGR03150">
    <property type="entry name" value="fabF"/>
    <property type="match status" value="1"/>
</dbReference>
<accession>A0ABP0G2X1</accession>
<evidence type="ECO:0000256" key="7">
    <source>
        <dbReference type="ARBA" id="ARBA00023315"/>
    </source>
</evidence>
<evidence type="ECO:0000259" key="10">
    <source>
        <dbReference type="PROSITE" id="PS52004"/>
    </source>
</evidence>
<dbReference type="InterPro" id="IPR020841">
    <property type="entry name" value="PKS_Beta-ketoAc_synthase_dom"/>
</dbReference>
<evidence type="ECO:0000313" key="12">
    <source>
        <dbReference type="Proteomes" id="UP001642483"/>
    </source>
</evidence>
<keyword evidence="12" id="KW-1185">Reference proteome</keyword>
<dbReference type="PROSITE" id="PS52004">
    <property type="entry name" value="KS3_2"/>
    <property type="match status" value="1"/>
</dbReference>
<dbReference type="InterPro" id="IPR017568">
    <property type="entry name" value="3-oxoacyl-ACP_synth-2"/>
</dbReference>
<dbReference type="PIRSF" id="PIRSF000447">
    <property type="entry name" value="KAS_II"/>
    <property type="match status" value="1"/>
</dbReference>
<evidence type="ECO:0000256" key="6">
    <source>
        <dbReference type="ARBA" id="ARBA00023160"/>
    </source>
</evidence>
<dbReference type="PROSITE" id="PS00606">
    <property type="entry name" value="KS3_1"/>
    <property type="match status" value="1"/>
</dbReference>
<dbReference type="Pfam" id="PF02801">
    <property type="entry name" value="Ketoacyl-synt_C"/>
    <property type="match status" value="1"/>
</dbReference>
<dbReference type="Gene3D" id="3.40.47.10">
    <property type="match status" value="2"/>
</dbReference>
<keyword evidence="5" id="KW-0443">Lipid metabolism</keyword>
<dbReference type="EMBL" id="CAWYQH010000102">
    <property type="protein sequence ID" value="CAK8686195.1"/>
    <property type="molecule type" value="Genomic_DNA"/>
</dbReference>
<comment type="caution">
    <text evidence="11">The sequence shown here is derived from an EMBL/GenBank/DDBJ whole genome shotgun (WGS) entry which is preliminary data.</text>
</comment>
<keyword evidence="7" id="KW-0012">Acyltransferase</keyword>